<dbReference type="WBParaSite" id="SSLN_0002028401-mRNA-1">
    <property type="protein sequence ID" value="SSLN_0002028401-mRNA-1"/>
    <property type="gene ID" value="SSLN_0002028401"/>
</dbReference>
<evidence type="ECO:0000313" key="3">
    <source>
        <dbReference type="WBParaSite" id="SSLN_0002028401-mRNA-1"/>
    </source>
</evidence>
<evidence type="ECO:0000313" key="2">
    <source>
        <dbReference type="Proteomes" id="UP000275846"/>
    </source>
</evidence>
<sequence>MSHAESQKQLVLDFLSFRIKNANPSMMARIFNCLASWWDNTGVMAESDVRISPLLEAAFYVLRNPAAYPESTNNAAMEWILALLCSCSVS</sequence>
<dbReference type="Proteomes" id="UP000275846">
    <property type="component" value="Unassembled WGS sequence"/>
</dbReference>
<dbReference type="AlphaFoldDB" id="A0A183TSV5"/>
<accession>A0A183TSV5</accession>
<dbReference type="Gene3D" id="1.25.10.10">
    <property type="entry name" value="Leucine-rich Repeat Variant"/>
    <property type="match status" value="1"/>
</dbReference>
<reference evidence="1 2" key="2">
    <citation type="submission" date="2018-11" db="EMBL/GenBank/DDBJ databases">
        <authorList>
            <consortium name="Pathogen Informatics"/>
        </authorList>
    </citation>
    <scope>NUCLEOTIDE SEQUENCE [LARGE SCALE GENOMIC DNA]</scope>
    <source>
        <strain evidence="1 2">NST_G2</strain>
    </source>
</reference>
<gene>
    <name evidence="1" type="ORF">SSLN_LOCUS19553</name>
</gene>
<reference evidence="3" key="1">
    <citation type="submission" date="2016-06" db="UniProtKB">
        <authorList>
            <consortium name="WormBaseParasite"/>
        </authorList>
    </citation>
    <scope>IDENTIFICATION</scope>
</reference>
<proteinExistence type="predicted"/>
<dbReference type="OrthoDB" id="435593at2759"/>
<dbReference type="EMBL" id="UYSU01048047">
    <property type="protein sequence ID" value="VDM05939.1"/>
    <property type="molecule type" value="Genomic_DNA"/>
</dbReference>
<evidence type="ECO:0000313" key="1">
    <source>
        <dbReference type="EMBL" id="VDM05939.1"/>
    </source>
</evidence>
<dbReference type="InterPro" id="IPR011989">
    <property type="entry name" value="ARM-like"/>
</dbReference>
<organism evidence="3">
    <name type="scientific">Schistocephalus solidus</name>
    <name type="common">Tapeworm</name>
    <dbReference type="NCBI Taxonomy" id="70667"/>
    <lineage>
        <taxon>Eukaryota</taxon>
        <taxon>Metazoa</taxon>
        <taxon>Spiralia</taxon>
        <taxon>Lophotrochozoa</taxon>
        <taxon>Platyhelminthes</taxon>
        <taxon>Cestoda</taxon>
        <taxon>Eucestoda</taxon>
        <taxon>Diphyllobothriidea</taxon>
        <taxon>Diphyllobothriidae</taxon>
        <taxon>Schistocephalus</taxon>
    </lineage>
</organism>
<protein>
    <submittedName>
        <fullName evidence="3">Rho-GAP domain-containing protein</fullName>
    </submittedName>
</protein>
<name>A0A183TSV5_SCHSO</name>
<dbReference type="STRING" id="70667.A0A183TSV5"/>
<keyword evidence="2" id="KW-1185">Reference proteome</keyword>